<dbReference type="EMBL" id="CP053923">
    <property type="protein sequence ID" value="QNT68859.1"/>
    <property type="molecule type" value="Genomic_DNA"/>
</dbReference>
<keyword evidence="4" id="KW-1185">Reference proteome</keyword>
<gene>
    <name evidence="3" type="ORF">HQ394_05185</name>
</gene>
<dbReference type="Gene3D" id="3.30.110.40">
    <property type="entry name" value="TusA-like domain"/>
    <property type="match status" value="1"/>
</dbReference>
<organism evidence="3 4">
    <name type="scientific">Defluviicoccus vanus</name>
    <dbReference type="NCBI Taxonomy" id="111831"/>
    <lineage>
        <taxon>Bacteria</taxon>
        <taxon>Pseudomonadati</taxon>
        <taxon>Pseudomonadota</taxon>
        <taxon>Alphaproteobacteria</taxon>
        <taxon>Rhodospirillales</taxon>
        <taxon>Rhodospirillaceae</taxon>
        <taxon>Defluviicoccus</taxon>
    </lineage>
</organism>
<dbReference type="SUPFAM" id="SSF64307">
    <property type="entry name" value="SirA-like"/>
    <property type="match status" value="1"/>
</dbReference>
<evidence type="ECO:0000256" key="1">
    <source>
        <dbReference type="ARBA" id="ARBA00008984"/>
    </source>
</evidence>
<evidence type="ECO:0000313" key="4">
    <source>
        <dbReference type="Proteomes" id="UP000516369"/>
    </source>
</evidence>
<protein>
    <submittedName>
        <fullName evidence="3">Sulfurtransferase TusA family protein</fullName>
    </submittedName>
</protein>
<dbReference type="PROSITE" id="PS01148">
    <property type="entry name" value="UPF0033"/>
    <property type="match status" value="1"/>
</dbReference>
<dbReference type="PANTHER" id="PTHR33279:SF6">
    <property type="entry name" value="SULFUR CARRIER PROTEIN YEDF-RELATED"/>
    <property type="match status" value="1"/>
</dbReference>
<dbReference type="InterPro" id="IPR036868">
    <property type="entry name" value="TusA-like_sf"/>
</dbReference>
<dbReference type="Pfam" id="PF01206">
    <property type="entry name" value="TusA"/>
    <property type="match status" value="1"/>
</dbReference>
<dbReference type="Proteomes" id="UP000516369">
    <property type="component" value="Chromosome"/>
</dbReference>
<sequence length="81" mass="8993">MQENKLRELDARGLACPLPVLRANRLLRSMTPGAQLKVMATDPSAPADFVQFCSATGHRLLDQSCQDGEFHLIIERRSDGQ</sequence>
<feature type="domain" description="UPF0033" evidence="2">
    <location>
        <begin position="9"/>
        <end position="33"/>
    </location>
</feature>
<name>A0A7H1MZH3_9PROT</name>
<evidence type="ECO:0000313" key="3">
    <source>
        <dbReference type="EMBL" id="QNT68859.1"/>
    </source>
</evidence>
<evidence type="ECO:0000259" key="2">
    <source>
        <dbReference type="PROSITE" id="PS01148"/>
    </source>
</evidence>
<accession>A0A7H1MZH3</accession>
<keyword evidence="3" id="KW-0808">Transferase</keyword>
<dbReference type="CDD" id="cd00291">
    <property type="entry name" value="SirA_YedF_YeeD"/>
    <property type="match status" value="1"/>
</dbReference>
<comment type="similarity">
    <text evidence="1">Belongs to the sulfur carrier protein TusA family.</text>
</comment>
<dbReference type="GO" id="GO:0016740">
    <property type="term" value="F:transferase activity"/>
    <property type="evidence" value="ECO:0007669"/>
    <property type="project" value="UniProtKB-KW"/>
</dbReference>
<dbReference type="AlphaFoldDB" id="A0A7H1MZH3"/>
<reference evidence="3 4" key="1">
    <citation type="submission" date="2020-05" db="EMBL/GenBank/DDBJ databases">
        <title>Complete closed genome sequence of Defluviicoccus vanus.</title>
        <authorList>
            <person name="Bessarab I."/>
            <person name="Arumugam K."/>
            <person name="Maszenan A.M."/>
            <person name="Seviour R.J."/>
            <person name="Williams R.B."/>
        </authorList>
    </citation>
    <scope>NUCLEOTIDE SEQUENCE [LARGE SCALE GENOMIC DNA]</scope>
    <source>
        <strain evidence="3 4">Ben 114</strain>
    </source>
</reference>
<proteinExistence type="inferred from homology"/>
<dbReference type="KEGG" id="dvn:HQ394_05185"/>
<dbReference type="InterPro" id="IPR001455">
    <property type="entry name" value="TusA-like"/>
</dbReference>
<dbReference type="PANTHER" id="PTHR33279">
    <property type="entry name" value="SULFUR CARRIER PROTEIN YEDF-RELATED"/>
    <property type="match status" value="1"/>
</dbReference>
<dbReference type="RefSeq" id="WP_190262370.1">
    <property type="nucleotide sequence ID" value="NZ_CP053923.1"/>
</dbReference>